<evidence type="ECO:0000313" key="14">
    <source>
        <dbReference type="Proteomes" id="UP000036520"/>
    </source>
</evidence>
<dbReference type="GO" id="GO:0050567">
    <property type="term" value="F:glutaminyl-tRNA synthase (glutamine-hydrolyzing) activity"/>
    <property type="evidence" value="ECO:0007669"/>
    <property type="project" value="UniProtKB-UniRule"/>
</dbReference>
<dbReference type="InterPro" id="IPR017959">
    <property type="entry name" value="Asn/Gln-tRNA_amidoTrfase_suB/E"/>
</dbReference>
<dbReference type="GO" id="GO:0016740">
    <property type="term" value="F:transferase activity"/>
    <property type="evidence" value="ECO:0007669"/>
    <property type="project" value="UniProtKB-KW"/>
</dbReference>
<dbReference type="GO" id="GO:0006412">
    <property type="term" value="P:translation"/>
    <property type="evidence" value="ECO:0007669"/>
    <property type="project" value="UniProtKB-UniRule"/>
</dbReference>
<dbReference type="GO" id="GO:0005524">
    <property type="term" value="F:ATP binding"/>
    <property type="evidence" value="ECO:0007669"/>
    <property type="project" value="UniProtKB-KW"/>
</dbReference>
<proteinExistence type="inferred from homology"/>
<dbReference type="Gene3D" id="1.10.10.410">
    <property type="match status" value="1"/>
</dbReference>
<dbReference type="NCBIfam" id="TIGR00133">
    <property type="entry name" value="gatB"/>
    <property type="match status" value="1"/>
</dbReference>
<evidence type="ECO:0000256" key="10">
    <source>
        <dbReference type="ARBA" id="ARBA00047913"/>
    </source>
</evidence>
<dbReference type="SUPFAM" id="SSF55931">
    <property type="entry name" value="Glutamine synthetase/guanido kinase"/>
    <property type="match status" value="1"/>
</dbReference>
<feature type="domain" description="Asn/Gln amidotransferase" evidence="12">
    <location>
        <begin position="343"/>
        <end position="492"/>
    </location>
</feature>
<dbReference type="FunFam" id="1.10.10.410:FF:000001">
    <property type="entry name" value="Aspartyl/glutamyl-tRNA(Asn/Gln) amidotransferase subunit B"/>
    <property type="match status" value="1"/>
</dbReference>
<dbReference type="SMART" id="SM00845">
    <property type="entry name" value="GatB_Yqey"/>
    <property type="match status" value="1"/>
</dbReference>
<comment type="function">
    <text evidence="8 11">Allows the formation of correctly charged Asn-tRNA(Asn) or Gln-tRNA(Gln) through the transamidation of misacylated Asp-tRNA(Asn) or Glu-tRNA(Gln) in organisms which lack either or both of asparaginyl-tRNA or glutaminyl-tRNA synthetases. The reaction takes place in the presence of glutamine and ATP through an activated phospho-Asp-tRNA(Asn) or phospho-Glu-tRNA(Gln).</text>
</comment>
<keyword evidence="13" id="KW-0808">Transferase</keyword>
<sequence>MIEEKSTTLMAENLKDKYEMVIGLEVHAQLLTKSKMYTSDANSYGKMPNTNISVITLGHPGTLPKVNRKAVEYAVKMGLACNSSITRRNVFARKNYFYPDLPKGYQLTQDKNPICVGGFVPITLSSGEKKNVALTRIHMEEDAGKSMHLAGEVDTLVDFNRAGVPLIEIVTEPDMRSSEEAYNLLSEIKKLVVYLDVCDGNMEEGSLRCDANVSVRLNGETELGKKVEVKNMNSFRNVARAIEHEYNRQIGLLEKGEEIISETRTFDATTGLTASMRTKEDLNDYRYFPEPDLSPVVISEEWLSSIKAELPVLPRELFDKFVNTYGLPEYDAGVLTDQKEIALWFESLCSHTNNFKAASNWMMGPIKSYLNELTLKIEDFPLKESQIAALIALIDDGKVSFTVATQKLYPQLISNPEKTPLEIAQELNLIQDSDEDSIKSVIQEVLIQNAAKVQEYKSGKKGLMGMFMGQVMKKSQGKADPKVANKILTELLDN</sequence>
<evidence type="ECO:0000256" key="6">
    <source>
        <dbReference type="ARBA" id="ARBA00022840"/>
    </source>
</evidence>
<dbReference type="InterPro" id="IPR023168">
    <property type="entry name" value="GatB_Yqey_C_2"/>
</dbReference>
<evidence type="ECO:0000256" key="1">
    <source>
        <dbReference type="ARBA" id="ARBA00005306"/>
    </source>
</evidence>
<dbReference type="InterPro" id="IPR006075">
    <property type="entry name" value="Asn/Gln-tRNA_Trfase_suB/E_cat"/>
</dbReference>
<evidence type="ECO:0000256" key="4">
    <source>
        <dbReference type="ARBA" id="ARBA00022598"/>
    </source>
</evidence>
<dbReference type="PANTHER" id="PTHR11659">
    <property type="entry name" value="GLUTAMYL-TRNA GLN AMIDOTRANSFERASE SUBUNIT B MITOCHONDRIAL AND PROKARYOTIC PET112-RELATED"/>
    <property type="match status" value="1"/>
</dbReference>
<dbReference type="AlphaFoldDB" id="A0A0H4P789"/>
<dbReference type="EC" id="6.3.5.-" evidence="11"/>
<evidence type="ECO:0000256" key="5">
    <source>
        <dbReference type="ARBA" id="ARBA00022741"/>
    </source>
</evidence>
<evidence type="ECO:0000313" key="13">
    <source>
        <dbReference type="EMBL" id="AKP50019.1"/>
    </source>
</evidence>
<evidence type="ECO:0000256" key="8">
    <source>
        <dbReference type="ARBA" id="ARBA00024799"/>
    </source>
</evidence>
<evidence type="ECO:0000259" key="12">
    <source>
        <dbReference type="SMART" id="SM00845"/>
    </source>
</evidence>
<organism evidence="13 14">
    <name type="scientific">Cyclobacterium amurskyense</name>
    <dbReference type="NCBI Taxonomy" id="320787"/>
    <lineage>
        <taxon>Bacteria</taxon>
        <taxon>Pseudomonadati</taxon>
        <taxon>Bacteroidota</taxon>
        <taxon>Cytophagia</taxon>
        <taxon>Cytophagales</taxon>
        <taxon>Cyclobacteriaceae</taxon>
        <taxon>Cyclobacterium</taxon>
    </lineage>
</organism>
<dbReference type="HAMAP" id="MF_00121">
    <property type="entry name" value="GatB"/>
    <property type="match status" value="1"/>
</dbReference>
<evidence type="ECO:0000256" key="3">
    <source>
        <dbReference type="ARBA" id="ARBA00016923"/>
    </source>
</evidence>
<comment type="catalytic activity">
    <reaction evidence="10 11">
        <text>L-glutamyl-tRNA(Gln) + L-glutamine + ATP + H2O = L-glutaminyl-tRNA(Gln) + L-glutamate + ADP + phosphate + H(+)</text>
        <dbReference type="Rhea" id="RHEA:17521"/>
        <dbReference type="Rhea" id="RHEA-COMP:9681"/>
        <dbReference type="Rhea" id="RHEA-COMP:9684"/>
        <dbReference type="ChEBI" id="CHEBI:15377"/>
        <dbReference type="ChEBI" id="CHEBI:15378"/>
        <dbReference type="ChEBI" id="CHEBI:29985"/>
        <dbReference type="ChEBI" id="CHEBI:30616"/>
        <dbReference type="ChEBI" id="CHEBI:43474"/>
        <dbReference type="ChEBI" id="CHEBI:58359"/>
        <dbReference type="ChEBI" id="CHEBI:78520"/>
        <dbReference type="ChEBI" id="CHEBI:78521"/>
        <dbReference type="ChEBI" id="CHEBI:456216"/>
    </reaction>
</comment>
<evidence type="ECO:0000256" key="9">
    <source>
        <dbReference type="ARBA" id="ARBA00047380"/>
    </source>
</evidence>
<dbReference type="PATRIC" id="fig|320787.5.peg.623"/>
<evidence type="ECO:0000256" key="7">
    <source>
        <dbReference type="ARBA" id="ARBA00022917"/>
    </source>
</evidence>
<gene>
    <name evidence="11" type="primary">gatB</name>
    <name evidence="13" type="ORF">CA2015_0552</name>
</gene>
<dbReference type="STRING" id="320787.CA2015_0552"/>
<dbReference type="NCBIfam" id="NF004014">
    <property type="entry name" value="PRK05477.1-4"/>
    <property type="match status" value="1"/>
</dbReference>
<accession>A0A0H4P789</accession>
<dbReference type="OrthoDB" id="9804078at2"/>
<dbReference type="InterPro" id="IPR003789">
    <property type="entry name" value="Asn/Gln_tRNA_amidoTrase-B-like"/>
</dbReference>
<dbReference type="Proteomes" id="UP000036520">
    <property type="component" value="Chromosome"/>
</dbReference>
<dbReference type="SUPFAM" id="SSF89095">
    <property type="entry name" value="GatB/YqeY motif"/>
    <property type="match status" value="1"/>
</dbReference>
<dbReference type="PROSITE" id="PS01234">
    <property type="entry name" value="GATB"/>
    <property type="match status" value="1"/>
</dbReference>
<comment type="similarity">
    <text evidence="1 11">Belongs to the GatB/GatE family. GatB subfamily.</text>
</comment>
<keyword evidence="14" id="KW-1185">Reference proteome</keyword>
<keyword evidence="4 11" id="KW-0436">Ligase</keyword>
<dbReference type="EMBL" id="CP012040">
    <property type="protein sequence ID" value="AKP50019.1"/>
    <property type="molecule type" value="Genomic_DNA"/>
</dbReference>
<dbReference type="InterPro" id="IPR014746">
    <property type="entry name" value="Gln_synth/guanido_kin_cat_dom"/>
</dbReference>
<evidence type="ECO:0000256" key="11">
    <source>
        <dbReference type="HAMAP-Rule" id="MF_00121"/>
    </source>
</evidence>
<dbReference type="InterPro" id="IPR017958">
    <property type="entry name" value="Gln-tRNA_amidoTrfase_suB_CS"/>
</dbReference>
<dbReference type="GO" id="GO:0050566">
    <property type="term" value="F:asparaginyl-tRNA synthase (glutamine-hydrolyzing) activity"/>
    <property type="evidence" value="ECO:0007669"/>
    <property type="project" value="RHEA"/>
</dbReference>
<dbReference type="Pfam" id="PF02637">
    <property type="entry name" value="GatB_Yqey"/>
    <property type="match status" value="1"/>
</dbReference>
<keyword evidence="6 11" id="KW-0067">ATP-binding</keyword>
<dbReference type="KEGG" id="camu:CA2015_0552"/>
<protein>
    <recommendedName>
        <fullName evidence="3 11">Aspartyl/glutamyl-tRNA(Asn/Gln) amidotransferase subunit B</fullName>
        <shortName evidence="11">Asp/Glu-ADT subunit B</shortName>
        <ecNumber evidence="11">6.3.5.-</ecNumber>
    </recommendedName>
</protein>
<dbReference type="Pfam" id="PF02934">
    <property type="entry name" value="GatB_N"/>
    <property type="match status" value="1"/>
</dbReference>
<dbReference type="InterPro" id="IPR018027">
    <property type="entry name" value="Asn/Gln_amidotransferase"/>
</dbReference>
<name>A0A0H4P789_9BACT</name>
<comment type="catalytic activity">
    <reaction evidence="9 11">
        <text>L-aspartyl-tRNA(Asn) + L-glutamine + ATP + H2O = L-asparaginyl-tRNA(Asn) + L-glutamate + ADP + phosphate + 2 H(+)</text>
        <dbReference type="Rhea" id="RHEA:14513"/>
        <dbReference type="Rhea" id="RHEA-COMP:9674"/>
        <dbReference type="Rhea" id="RHEA-COMP:9677"/>
        <dbReference type="ChEBI" id="CHEBI:15377"/>
        <dbReference type="ChEBI" id="CHEBI:15378"/>
        <dbReference type="ChEBI" id="CHEBI:29985"/>
        <dbReference type="ChEBI" id="CHEBI:30616"/>
        <dbReference type="ChEBI" id="CHEBI:43474"/>
        <dbReference type="ChEBI" id="CHEBI:58359"/>
        <dbReference type="ChEBI" id="CHEBI:78515"/>
        <dbReference type="ChEBI" id="CHEBI:78516"/>
        <dbReference type="ChEBI" id="CHEBI:456216"/>
    </reaction>
</comment>
<dbReference type="InterPro" id="IPR004413">
    <property type="entry name" value="GatB"/>
</dbReference>
<dbReference type="RefSeq" id="WP_048640503.1">
    <property type="nucleotide sequence ID" value="NZ_CP012040.1"/>
</dbReference>
<reference evidence="13 14" key="1">
    <citation type="submission" date="2015-07" db="EMBL/GenBank/DDBJ databases">
        <authorList>
            <person name="Kim K.M."/>
        </authorList>
    </citation>
    <scope>NUCLEOTIDE SEQUENCE [LARGE SCALE GENOMIC DNA]</scope>
    <source>
        <strain evidence="13 14">KCTC 12363</strain>
    </source>
</reference>
<keyword evidence="5 11" id="KW-0547">Nucleotide-binding</keyword>
<dbReference type="NCBIfam" id="NF004012">
    <property type="entry name" value="PRK05477.1-2"/>
    <property type="match status" value="1"/>
</dbReference>
<keyword evidence="7 11" id="KW-0648">Protein biosynthesis</keyword>
<comment type="subunit">
    <text evidence="2 11">Heterotrimer of A, B and C subunits.</text>
</comment>
<evidence type="ECO:0000256" key="2">
    <source>
        <dbReference type="ARBA" id="ARBA00011123"/>
    </source>
</evidence>